<name>A0A2P4NS82_9EURY</name>
<feature type="compositionally biased region" description="Basic and acidic residues" evidence="1">
    <location>
        <begin position="111"/>
        <end position="120"/>
    </location>
</feature>
<keyword evidence="3" id="KW-1185">Reference proteome</keyword>
<evidence type="ECO:0000256" key="1">
    <source>
        <dbReference type="SAM" id="MobiDB-lite"/>
    </source>
</evidence>
<feature type="region of interest" description="Disordered" evidence="1">
    <location>
        <begin position="100"/>
        <end position="120"/>
    </location>
</feature>
<evidence type="ECO:0000313" key="3">
    <source>
        <dbReference type="Proteomes" id="UP000053621"/>
    </source>
</evidence>
<gene>
    <name evidence="2" type="ORF">AUR65_009300</name>
</gene>
<sequence length="120" mass="13564">MLNVREARTTADITVLRDGRSVYEQAHTLNSADMVEVIEPWMGQHVTYEITVTARNPRVEVTFSTSDVEQLVDDWGENECFQVQFDIARGEIRTLFGAMNSCQPSSSRSVESGDRPAPRR</sequence>
<protein>
    <submittedName>
        <fullName evidence="2">Uncharacterized protein</fullName>
    </submittedName>
</protein>
<dbReference type="AlphaFoldDB" id="A0A2P4NS82"/>
<dbReference type="EMBL" id="LOPW02000010">
    <property type="protein sequence ID" value="POG56017.1"/>
    <property type="molecule type" value="Genomic_DNA"/>
</dbReference>
<dbReference type="Proteomes" id="UP000053621">
    <property type="component" value="Unassembled WGS sequence"/>
</dbReference>
<comment type="caution">
    <text evidence="2">The sequence shown here is derived from an EMBL/GenBank/DDBJ whole genome shotgun (WGS) entry which is preliminary data.</text>
</comment>
<organism evidence="2 3">
    <name type="scientific">Haloferax marisrubri</name>
    <dbReference type="NCBI Taxonomy" id="1544719"/>
    <lineage>
        <taxon>Archaea</taxon>
        <taxon>Methanobacteriati</taxon>
        <taxon>Methanobacteriota</taxon>
        <taxon>Stenosarchaea group</taxon>
        <taxon>Halobacteria</taxon>
        <taxon>Halobacteriales</taxon>
        <taxon>Haloferacaceae</taxon>
        <taxon>Haloferax</taxon>
    </lineage>
</organism>
<evidence type="ECO:0000313" key="2">
    <source>
        <dbReference type="EMBL" id="POG56017.1"/>
    </source>
</evidence>
<reference evidence="2" key="1">
    <citation type="submission" date="2017-08" db="EMBL/GenBank/DDBJ databases">
        <title>Haloferax marisrubri sp. nov., isolated from the Discovery deep brine-seawater interface in the Red Sea.</title>
        <authorList>
            <person name="Zhang G."/>
            <person name="Stingl U."/>
        </authorList>
    </citation>
    <scope>NUCLEOTIDE SEQUENCE [LARGE SCALE GENOMIC DNA]</scope>
    <source>
        <strain evidence="2">SB3</strain>
    </source>
</reference>
<accession>A0A2P4NS82</accession>
<feature type="compositionally biased region" description="Polar residues" evidence="1">
    <location>
        <begin position="100"/>
        <end position="110"/>
    </location>
</feature>
<proteinExistence type="predicted"/>